<evidence type="ECO:0000313" key="4">
    <source>
        <dbReference type="Proteomes" id="UP000634455"/>
    </source>
</evidence>
<keyword evidence="4" id="KW-1185">Reference proteome</keyword>
<gene>
    <name evidence="3" type="ORF">GCM10008927_21060</name>
</gene>
<reference evidence="4" key="1">
    <citation type="journal article" date="2019" name="Int. J. Syst. Evol. Microbiol.">
        <title>The Global Catalogue of Microorganisms (GCM) 10K type strain sequencing project: providing services to taxonomists for standard genome sequencing and annotation.</title>
        <authorList>
            <consortium name="The Broad Institute Genomics Platform"/>
            <consortium name="The Broad Institute Genome Sequencing Center for Infectious Disease"/>
            <person name="Wu L."/>
            <person name="Ma J."/>
        </authorList>
    </citation>
    <scope>NUCLEOTIDE SEQUENCE [LARGE SCALE GENOMIC DNA]</scope>
    <source>
        <strain evidence="4">KCTC 32465</strain>
    </source>
</reference>
<dbReference type="Pfam" id="PF13517">
    <property type="entry name" value="FG-GAP_3"/>
    <property type="match status" value="1"/>
</dbReference>
<dbReference type="InterPro" id="IPR028994">
    <property type="entry name" value="Integrin_alpha_N"/>
</dbReference>
<evidence type="ECO:0000256" key="1">
    <source>
        <dbReference type="ARBA" id="ARBA00022729"/>
    </source>
</evidence>
<name>A0ABQ3D4E5_9RHOB</name>
<keyword evidence="1 2" id="KW-0732">Signal</keyword>
<protein>
    <recommendedName>
        <fullName evidence="5">VCBS repeat-containing protein</fullName>
    </recommendedName>
</protein>
<comment type="caution">
    <text evidence="3">The sequence shown here is derived from an EMBL/GenBank/DDBJ whole genome shotgun (WGS) entry which is preliminary data.</text>
</comment>
<evidence type="ECO:0000256" key="2">
    <source>
        <dbReference type="SAM" id="SignalP"/>
    </source>
</evidence>
<dbReference type="SUPFAM" id="SSF69318">
    <property type="entry name" value="Integrin alpha N-terminal domain"/>
    <property type="match status" value="1"/>
</dbReference>
<feature type="chain" id="PRO_5047282714" description="VCBS repeat-containing protein" evidence="2">
    <location>
        <begin position="26"/>
        <end position="239"/>
    </location>
</feature>
<sequence length="239" mass="26062">MRVGVKIVTPIVVTSLALSSALASADILSAKYSNPTKRYTHAVLGDDIEYGALELRVKIGKTQETRIITLPKSHVFEDIAPRLADMDGDGDNEVVVIETDMQRGAALAIYDENGKIAQTPSIGTSHRWLAPAGIADFNGNGKMDVAYVDRPHLAKVLRVWEFDNGRLKEIAKLQGLTNHRIGENFISGGVRICDGRAEIITADSSWQRIRATYFIGANLTSKDIGALRDKQSLQSALNC</sequence>
<feature type="signal peptide" evidence="2">
    <location>
        <begin position="1"/>
        <end position="25"/>
    </location>
</feature>
<evidence type="ECO:0000313" key="3">
    <source>
        <dbReference type="EMBL" id="GHA55007.1"/>
    </source>
</evidence>
<proteinExistence type="predicted"/>
<organism evidence="3 4">
    <name type="scientific">Paramylibacter ulvae</name>
    <dbReference type="NCBI Taxonomy" id="1651968"/>
    <lineage>
        <taxon>Bacteria</taxon>
        <taxon>Pseudomonadati</taxon>
        <taxon>Pseudomonadota</taxon>
        <taxon>Alphaproteobacteria</taxon>
        <taxon>Rhodobacterales</taxon>
        <taxon>Paracoccaceae</taxon>
        <taxon>Paramylibacter</taxon>
    </lineage>
</organism>
<dbReference type="InterPro" id="IPR013517">
    <property type="entry name" value="FG-GAP"/>
</dbReference>
<accession>A0ABQ3D4E5</accession>
<dbReference type="EMBL" id="BMZF01000005">
    <property type="protein sequence ID" value="GHA55007.1"/>
    <property type="molecule type" value="Genomic_DNA"/>
</dbReference>
<evidence type="ECO:0008006" key="5">
    <source>
        <dbReference type="Google" id="ProtNLM"/>
    </source>
</evidence>
<dbReference type="Proteomes" id="UP000634455">
    <property type="component" value="Unassembled WGS sequence"/>
</dbReference>